<dbReference type="AlphaFoldDB" id="A0AAP0J379"/>
<dbReference type="EMBL" id="JBBNAG010000006">
    <property type="protein sequence ID" value="KAK9125281.1"/>
    <property type="molecule type" value="Genomic_DNA"/>
</dbReference>
<keyword evidence="2" id="KW-1185">Reference proteome</keyword>
<accession>A0AAP0J379</accession>
<gene>
    <name evidence="1" type="ORF">Scep_014127</name>
</gene>
<proteinExistence type="predicted"/>
<organism evidence="1 2">
    <name type="scientific">Stephania cephalantha</name>
    <dbReference type="NCBI Taxonomy" id="152367"/>
    <lineage>
        <taxon>Eukaryota</taxon>
        <taxon>Viridiplantae</taxon>
        <taxon>Streptophyta</taxon>
        <taxon>Embryophyta</taxon>
        <taxon>Tracheophyta</taxon>
        <taxon>Spermatophyta</taxon>
        <taxon>Magnoliopsida</taxon>
        <taxon>Ranunculales</taxon>
        <taxon>Menispermaceae</taxon>
        <taxon>Menispermoideae</taxon>
        <taxon>Cissampelideae</taxon>
        <taxon>Stephania</taxon>
    </lineage>
</organism>
<reference evidence="1 2" key="1">
    <citation type="submission" date="2024-01" db="EMBL/GenBank/DDBJ databases">
        <title>Genome assemblies of Stephania.</title>
        <authorList>
            <person name="Yang L."/>
        </authorList>
    </citation>
    <scope>NUCLEOTIDE SEQUENCE [LARGE SCALE GENOMIC DNA]</scope>
    <source>
        <strain evidence="1">JXDWG</strain>
        <tissue evidence="1">Leaf</tissue>
    </source>
</reference>
<dbReference type="Proteomes" id="UP001419268">
    <property type="component" value="Unassembled WGS sequence"/>
</dbReference>
<comment type="caution">
    <text evidence="1">The sequence shown here is derived from an EMBL/GenBank/DDBJ whole genome shotgun (WGS) entry which is preliminary data.</text>
</comment>
<sequence>MERSQLRHIERGVEGEIGRQIDNIGVVIDFALDRERAKAARISLLLGTCWRRCLLRWIITKSPGLKDWACRCRSIAALYLALEA</sequence>
<protein>
    <submittedName>
        <fullName evidence="1">Uncharacterized protein</fullName>
    </submittedName>
</protein>
<evidence type="ECO:0000313" key="2">
    <source>
        <dbReference type="Proteomes" id="UP001419268"/>
    </source>
</evidence>
<evidence type="ECO:0000313" key="1">
    <source>
        <dbReference type="EMBL" id="KAK9125281.1"/>
    </source>
</evidence>
<name>A0AAP0J379_9MAGN</name>